<keyword evidence="9 12" id="KW-0067">ATP-binding</keyword>
<feature type="compositionally biased region" description="Basic and acidic residues" evidence="14">
    <location>
        <begin position="514"/>
        <end position="532"/>
    </location>
</feature>
<evidence type="ECO:0000256" key="2">
    <source>
        <dbReference type="ARBA" id="ARBA00012009"/>
    </source>
</evidence>
<feature type="compositionally biased region" description="Polar residues" evidence="14">
    <location>
        <begin position="549"/>
        <end position="569"/>
    </location>
</feature>
<reference evidence="18" key="1">
    <citation type="submission" date="2016-03" db="EMBL/GenBank/DDBJ databases">
        <authorList>
            <person name="Devillers Hugo."/>
        </authorList>
    </citation>
    <scope>NUCLEOTIDE SEQUENCE [LARGE SCALE GENOMIC DNA]</scope>
</reference>
<dbReference type="GO" id="GO:0008270">
    <property type="term" value="F:zinc ion binding"/>
    <property type="evidence" value="ECO:0007669"/>
    <property type="project" value="UniProtKB-KW"/>
</dbReference>
<keyword evidence="13" id="KW-0175">Coiled coil</keyword>
<feature type="region of interest" description="Disordered" evidence="14">
    <location>
        <begin position="290"/>
        <end position="318"/>
    </location>
</feature>
<dbReference type="InterPro" id="IPR002423">
    <property type="entry name" value="Cpn60/GroEL/TCP-1"/>
</dbReference>
<dbReference type="InterPro" id="IPR002498">
    <property type="entry name" value="PInositol-4-P-4/5-kinase_core"/>
</dbReference>
<dbReference type="EMBL" id="LT598481">
    <property type="protein sequence ID" value="SCU90933.1"/>
    <property type="molecule type" value="Genomic_DNA"/>
</dbReference>
<dbReference type="CDD" id="cd03334">
    <property type="entry name" value="Fab1_TCP"/>
    <property type="match status" value="1"/>
</dbReference>
<feature type="domain" description="PIPK" evidence="16">
    <location>
        <begin position="1816"/>
        <end position="2139"/>
    </location>
</feature>
<evidence type="ECO:0000256" key="5">
    <source>
        <dbReference type="ARBA" id="ARBA00022741"/>
    </source>
</evidence>
<evidence type="ECO:0000256" key="3">
    <source>
        <dbReference type="ARBA" id="ARBA00022679"/>
    </source>
</evidence>
<keyword evidence="7 12" id="KW-0418">Kinase</keyword>
<name>A0A1G4JKB5_9SACH</name>
<keyword evidence="18" id="KW-1185">Reference proteome</keyword>
<feature type="region of interest" description="Disordered" evidence="14">
    <location>
        <begin position="1494"/>
        <end position="1524"/>
    </location>
</feature>
<dbReference type="FunFam" id="3.30.810.10:FF:000001">
    <property type="entry name" value="1-phosphatidylinositol 3-phosphate 5-kinase FAB1"/>
    <property type="match status" value="1"/>
</dbReference>
<keyword evidence="4" id="KW-0479">Metal-binding</keyword>
<dbReference type="SUPFAM" id="SSF57903">
    <property type="entry name" value="FYVE/PHD zinc finger"/>
    <property type="match status" value="1"/>
</dbReference>
<evidence type="ECO:0000256" key="7">
    <source>
        <dbReference type="ARBA" id="ARBA00022777"/>
    </source>
</evidence>
<dbReference type="Gene3D" id="3.30.40.10">
    <property type="entry name" value="Zinc/RING finger domain, C3HC4 (zinc finger)"/>
    <property type="match status" value="1"/>
</dbReference>
<dbReference type="InterPro" id="IPR027483">
    <property type="entry name" value="PInositol-4-P-4/5-kinase_C_sf"/>
</dbReference>
<feature type="compositionally biased region" description="Polar residues" evidence="14">
    <location>
        <begin position="303"/>
        <end position="312"/>
    </location>
</feature>
<evidence type="ECO:0000256" key="8">
    <source>
        <dbReference type="ARBA" id="ARBA00022833"/>
    </source>
</evidence>
<protein>
    <recommendedName>
        <fullName evidence="2">1-phosphatidylinositol-3-phosphate 5-kinase</fullName>
        <ecNumber evidence="2">2.7.1.150</ecNumber>
    </recommendedName>
    <alternativeName>
        <fullName evidence="10">Type III PIP kinase</fullName>
    </alternativeName>
</protein>
<dbReference type="EC" id="2.7.1.150" evidence="2"/>
<dbReference type="InterPro" id="IPR017455">
    <property type="entry name" value="Znf_FYVE-rel"/>
</dbReference>
<dbReference type="InterPro" id="IPR013083">
    <property type="entry name" value="Znf_RING/FYVE/PHD"/>
</dbReference>
<dbReference type="GO" id="GO:0005524">
    <property type="term" value="F:ATP binding"/>
    <property type="evidence" value="ECO:0007669"/>
    <property type="project" value="UniProtKB-UniRule"/>
</dbReference>
<evidence type="ECO:0000256" key="14">
    <source>
        <dbReference type="SAM" id="MobiDB-lite"/>
    </source>
</evidence>
<feature type="compositionally biased region" description="Polar residues" evidence="14">
    <location>
        <begin position="1"/>
        <end position="18"/>
    </location>
</feature>
<organism evidence="17 18">
    <name type="scientific">Lachancea meyersii CBS 8951</name>
    <dbReference type="NCBI Taxonomy" id="1266667"/>
    <lineage>
        <taxon>Eukaryota</taxon>
        <taxon>Fungi</taxon>
        <taxon>Dikarya</taxon>
        <taxon>Ascomycota</taxon>
        <taxon>Saccharomycotina</taxon>
        <taxon>Saccharomycetes</taxon>
        <taxon>Saccharomycetales</taxon>
        <taxon>Saccharomycetaceae</taxon>
        <taxon>Lachancea</taxon>
    </lineage>
</organism>
<feature type="region of interest" description="Disordered" evidence="14">
    <location>
        <begin position="493"/>
        <end position="580"/>
    </location>
</feature>
<comment type="catalytic activity">
    <reaction evidence="1">
        <text>a 1,2-diacyl-sn-glycero-3-phospho-(1D-myo-inositol-3-phosphate) + ATP = a 1,2-diacyl-sn-glycero-3-phospho-(1D-myo-inositol-3,5-bisphosphate) + ADP + H(+)</text>
        <dbReference type="Rhea" id="RHEA:13609"/>
        <dbReference type="ChEBI" id="CHEBI:15378"/>
        <dbReference type="ChEBI" id="CHEBI:30616"/>
        <dbReference type="ChEBI" id="CHEBI:57923"/>
        <dbReference type="ChEBI" id="CHEBI:58088"/>
        <dbReference type="ChEBI" id="CHEBI:456216"/>
        <dbReference type="EC" id="2.7.1.150"/>
    </reaction>
</comment>
<dbReference type="GO" id="GO:0046854">
    <property type="term" value="P:phosphatidylinositol phosphate biosynthetic process"/>
    <property type="evidence" value="ECO:0007669"/>
    <property type="project" value="TreeGrafter"/>
</dbReference>
<dbReference type="InterPro" id="IPR000306">
    <property type="entry name" value="Znf_FYVE"/>
</dbReference>
<evidence type="ECO:0000256" key="6">
    <source>
        <dbReference type="ARBA" id="ARBA00022771"/>
    </source>
</evidence>
<dbReference type="FunFam" id="3.50.7.10:FF:000007">
    <property type="entry name" value="1-phosphatidylinositol 3-phosphate 5-kinase isoform X1"/>
    <property type="match status" value="1"/>
</dbReference>
<dbReference type="InterPro" id="IPR011011">
    <property type="entry name" value="Znf_FYVE_PHD"/>
</dbReference>
<feature type="region of interest" description="Disordered" evidence="14">
    <location>
        <begin position="149"/>
        <end position="174"/>
    </location>
</feature>
<evidence type="ECO:0000256" key="4">
    <source>
        <dbReference type="ARBA" id="ARBA00022723"/>
    </source>
</evidence>
<dbReference type="PROSITE" id="PS51455">
    <property type="entry name" value="PIPK"/>
    <property type="match status" value="1"/>
</dbReference>
<dbReference type="Proteomes" id="UP000191144">
    <property type="component" value="Chromosome E"/>
</dbReference>
<feature type="region of interest" description="Disordered" evidence="14">
    <location>
        <begin position="1383"/>
        <end position="1410"/>
    </location>
</feature>
<keyword evidence="3 12" id="KW-0808">Transferase</keyword>
<dbReference type="OrthoDB" id="158357at2759"/>
<dbReference type="PANTHER" id="PTHR45748:SF7">
    <property type="entry name" value="1-PHOSPHATIDYLINOSITOL 3-PHOSPHATE 5-KINASE-RELATED"/>
    <property type="match status" value="1"/>
</dbReference>
<dbReference type="GO" id="GO:0000285">
    <property type="term" value="F:1-phosphatidylinositol-3-phosphate 5-kinase activity"/>
    <property type="evidence" value="ECO:0007669"/>
    <property type="project" value="UniProtKB-EC"/>
</dbReference>
<dbReference type="Pfam" id="PF01504">
    <property type="entry name" value="PIP5K"/>
    <property type="match status" value="1"/>
</dbReference>
<dbReference type="SUPFAM" id="SSF52029">
    <property type="entry name" value="GroEL apical domain-like"/>
    <property type="match status" value="1"/>
</dbReference>
<dbReference type="Pfam" id="PF01363">
    <property type="entry name" value="FYVE"/>
    <property type="match status" value="1"/>
</dbReference>
<evidence type="ECO:0000256" key="10">
    <source>
        <dbReference type="ARBA" id="ARBA00075294"/>
    </source>
</evidence>
<evidence type="ECO:0000256" key="9">
    <source>
        <dbReference type="ARBA" id="ARBA00022840"/>
    </source>
</evidence>
<dbReference type="InterPro" id="IPR027484">
    <property type="entry name" value="PInositol-4-P-5-kinase_N"/>
</dbReference>
<feature type="region of interest" description="Disordered" evidence="14">
    <location>
        <begin position="1"/>
        <end position="25"/>
    </location>
</feature>
<dbReference type="Gene3D" id="3.30.800.10">
    <property type="entry name" value="Phosphatidylinositol Phosphate Kinase II Beta"/>
    <property type="match status" value="1"/>
</dbReference>
<evidence type="ECO:0000256" key="13">
    <source>
        <dbReference type="SAM" id="Coils"/>
    </source>
</evidence>
<dbReference type="Pfam" id="PF00118">
    <property type="entry name" value="Cpn60_TCP1"/>
    <property type="match status" value="1"/>
</dbReference>
<dbReference type="SMART" id="SM00064">
    <property type="entry name" value="FYVE"/>
    <property type="match status" value="1"/>
</dbReference>
<evidence type="ECO:0000313" key="17">
    <source>
        <dbReference type="EMBL" id="SCU90933.1"/>
    </source>
</evidence>
<dbReference type="PANTHER" id="PTHR45748">
    <property type="entry name" value="1-PHOSPHATIDYLINOSITOL 3-PHOSPHATE 5-KINASE-RELATED"/>
    <property type="match status" value="1"/>
</dbReference>
<dbReference type="GO" id="GO:0010008">
    <property type="term" value="C:endosome membrane"/>
    <property type="evidence" value="ECO:0007669"/>
    <property type="project" value="TreeGrafter"/>
</dbReference>
<keyword evidence="5 12" id="KW-0547">Nucleotide-binding</keyword>
<feature type="compositionally biased region" description="Basic and acidic residues" evidence="14">
    <location>
        <begin position="1803"/>
        <end position="1819"/>
    </location>
</feature>
<evidence type="ECO:0000313" key="18">
    <source>
        <dbReference type="Proteomes" id="UP000191144"/>
    </source>
</evidence>
<dbReference type="InterPro" id="IPR027409">
    <property type="entry name" value="GroEL-like_apical_dom_sf"/>
</dbReference>
<evidence type="ECO:0000259" key="16">
    <source>
        <dbReference type="PROSITE" id="PS51455"/>
    </source>
</evidence>
<dbReference type="Gene3D" id="3.50.7.10">
    <property type="entry name" value="GroEL"/>
    <property type="match status" value="1"/>
</dbReference>
<dbReference type="InterPro" id="IPR044769">
    <property type="entry name" value="PIKfyve_PIPKc"/>
</dbReference>
<feature type="region of interest" description="Disordered" evidence="14">
    <location>
        <begin position="1789"/>
        <end position="1844"/>
    </location>
</feature>
<feature type="compositionally biased region" description="Basic and acidic residues" evidence="14">
    <location>
        <begin position="1622"/>
        <end position="1633"/>
    </location>
</feature>
<feature type="compositionally biased region" description="Polar residues" evidence="14">
    <location>
        <begin position="1820"/>
        <end position="1842"/>
    </location>
</feature>
<feature type="region of interest" description="Disordered" evidence="14">
    <location>
        <begin position="1622"/>
        <end position="1641"/>
    </location>
</feature>
<feature type="domain" description="FYVE-type" evidence="15">
    <location>
        <begin position="228"/>
        <end position="287"/>
    </location>
</feature>
<gene>
    <name evidence="17" type="ORF">LAME_0E10572G</name>
</gene>
<keyword evidence="6 11" id="KW-0863">Zinc-finger</keyword>
<dbReference type="GO" id="GO:0000329">
    <property type="term" value="C:fungal-type vacuole membrane"/>
    <property type="evidence" value="ECO:0007669"/>
    <property type="project" value="TreeGrafter"/>
</dbReference>
<accession>A0A1G4JKB5</accession>
<evidence type="ECO:0000256" key="11">
    <source>
        <dbReference type="PROSITE-ProRule" id="PRU00091"/>
    </source>
</evidence>
<dbReference type="Gene3D" id="3.30.810.10">
    <property type="entry name" value="2-Layer Sandwich"/>
    <property type="match status" value="1"/>
</dbReference>
<dbReference type="FunFam" id="3.30.800.10:FF:000005">
    <property type="entry name" value="1-phosphatidylinositol-3-phosphate 5-kinase (Fab1)"/>
    <property type="match status" value="1"/>
</dbReference>
<feature type="region of interest" description="Disordered" evidence="14">
    <location>
        <begin position="1658"/>
        <end position="1680"/>
    </location>
</feature>
<feature type="region of interest" description="Disordered" evidence="14">
    <location>
        <begin position="615"/>
        <end position="635"/>
    </location>
</feature>
<dbReference type="SUPFAM" id="SSF56104">
    <property type="entry name" value="SAICAR synthase-like"/>
    <property type="match status" value="1"/>
</dbReference>
<dbReference type="SMART" id="SM00330">
    <property type="entry name" value="PIPKc"/>
    <property type="match status" value="1"/>
</dbReference>
<feature type="compositionally biased region" description="Polar residues" evidence="14">
    <location>
        <begin position="1502"/>
        <end position="1515"/>
    </location>
</feature>
<evidence type="ECO:0000256" key="12">
    <source>
        <dbReference type="PROSITE-ProRule" id="PRU00781"/>
    </source>
</evidence>
<evidence type="ECO:0000256" key="1">
    <source>
        <dbReference type="ARBA" id="ARBA00000768"/>
    </source>
</evidence>
<keyword evidence="8" id="KW-0862">Zinc</keyword>
<feature type="compositionally biased region" description="Basic and acidic residues" evidence="14">
    <location>
        <begin position="493"/>
        <end position="502"/>
    </location>
</feature>
<feature type="compositionally biased region" description="Acidic residues" evidence="14">
    <location>
        <begin position="292"/>
        <end position="302"/>
    </location>
</feature>
<dbReference type="CDD" id="cd17300">
    <property type="entry name" value="PIPKc_PIKfyve"/>
    <property type="match status" value="1"/>
</dbReference>
<dbReference type="GO" id="GO:0032266">
    <property type="term" value="F:phosphatidylinositol-3-phosphate binding"/>
    <property type="evidence" value="ECO:0007669"/>
    <property type="project" value="UniProtKB-ARBA"/>
</dbReference>
<evidence type="ECO:0000259" key="15">
    <source>
        <dbReference type="PROSITE" id="PS50178"/>
    </source>
</evidence>
<sequence>MNTTAKSSIISLGSTTRPGGSEAPDFLNQKVLVPKSTTDLDTNPVLSDISLPATFELSQREQHAEIHDENDHLRKRVGNLSSHASAVNPARLPIGISVERTKHDSSLESQHKAHAAESVCDSPDSAELSFEDGVFPSRVHPIPLESNARTKRSSIYQGRPSGTMPTRGFSRTSHSTFLEGDDRKSVKSMSSSLTASFSKSFLFGFYHTYKNGAKPSKSVLSREYWMKDESARECFACAKSFTTFRRKHHCRICGQIFCGNCCFLIDGGKYQHAGKVRVCRNCHTHFDHLDDSSDESSVDENEQATQVTTSNSPDKRVPNSDVLLLKDDEVQSILTTGDGTNLFRSTPPPLPKMAIPATRQGGSVEISIPNMTSPYKIEGPSRYRPSLKDRFTIRDVDLLQPYDKDETGSTLGSNRQYQPEGQASFPHILNLKHSISNYITNTTVGDEQKATLHSSNSVIENLSRNDFKFEFNYGMGNFQGFLNSAHSQSLQIIERKPSKRTESSPVLASYNEGPHFESETKHSDDGSEDERSMSLYAALNDSHQESHSVRPTRSNTKSLQRAQASLQRMNSRRKSRGRALLNPSLKLKPFEFLTHSSPNLKSVIDKDDDHDKLSESLASVDRSKPRSEASSSTRDMKRIISTASVLRLKSQESKTELNEVSQIHMNALLKQVLSDQDVANVSDWIDMFKPILQSLQSIRLDARKMNGLDFKQHYVKIKRIDGGDISDSKFMNGIVYSKNLPLKTMPRFVKSPRILLVMFPLEYQKNETHFMSIDSVMAQEREYLKKLVSRLTALNPDLILVGANVSGYALELLNDSGVAIQFNMKPQVIERVSKLTEASIAITVDKLATNIKLGSCGSFEIKTYRYGNIVKSYTFLDDCKLSEGGTILLRGSNSVILRKIKDITEFMVYAVFSLKLESSFFSDNFLQLSVDYYERIAENRQIASQPSYFTDFIDKFHQRILSVSPTVEYPIPFLLEKARALERELVEKEEEGELLLKNPAFHSGYMSKSLKYLGLEPALTNRDLKQLVRFMHEKDIEDLKARFKWRSRQWELSYALSKNMLGTGTHQTINVLYSMISKKTATPCVGPQMVSIDFFWDTDISIGQFIENIVQMANYPCAHGCGSLLLDHYRSYVHGTGKVDVLVEQFQSRLPSLKNVLLTWSYCKRCNSSTPILQMSEKTWNYSFGKYLELMFWSRNKGIKTIGNCCHDFAKDHVKYFSLNDWMVRMEYSDIEVHELITPRSQVTWKPNIDIKLKVELYYQILDKINNFYASVNDRLERIKLDSIPSERVSAGEKKISELKVEADKEKELLTELTDSIYRNTPGNQHLPLNAIIRSVHDNAAGWDLEFIEFEKTYLPSERDVARITAVQLKKLFTDSVKNEQEHRSLARSSFDTEEEFDSSLPRDQRFTGGRLNSSLSNDLELLKAFGTSKFEKSGELGRSPSKKQPIVRPRPLMVHHRTAPTINKSLSRGPQSVSKDDIFVDGAEVGNNLGLDYTRVRKPSSGASSTGVSDVAPQSTSYLSSHSLGSIKSGSTLNIKDQTSESKVGQLANFFDRIHFDALSREFELQREFERLQLNKNKYKAVRVESSKPIVEIYKNVKDAVNEPLHTDSQKVRHPFNKQLHHDWKDSGKNAEDISNPSKELGNKLEHSIHQWGEQILRGDEDPPSGGGTRAGGESEKTGSDFNLEAAQAMAESKTQDSSTTSQPERSSLMKMLANFWADRSATLWKSLDYPTISTEHIFVDSLVIIREDEPSSLIAFCLSSNDYLQKMSAPISNKGVGIDSRSVVSQKDECDANSLPSSLAEDEHSTLGDHERFKKGDLNNNAKGTQRQRPPSVGSTNPQKISDAKVMVESEKRSLEQIMTKKTAMHLRYQFQDGNSIMSCKIFFAEQFDAFRKTCGCEESFIQSLSRCVKWDSSGGKSGSAFLKTLDDRFVIKELSHTELDSFIKFAPSYFEYMAQAMFHDLPTALAKVFGFYQIQTKNSESGKSFKIDVLIMENLFYNKKTSRIFDLKGSMRNRHVKQTGKENEVLLDENMVEYIYESPIFVREYDKKLLRASLWNDTLFLAKMNVMDYSLVVGVDNTDHTLTVGIIDFIRTFTWDKKLESWVKERGFVGGSTKEPTVVTPRQYKNRFRVAMERYILMVPDPWFQDSHN</sequence>
<proteinExistence type="predicted"/>
<feature type="coiled-coil region" evidence="13">
    <location>
        <begin position="971"/>
        <end position="998"/>
    </location>
</feature>
<dbReference type="PROSITE" id="PS50178">
    <property type="entry name" value="ZF_FYVE"/>
    <property type="match status" value="1"/>
</dbReference>